<reference evidence="3 4" key="1">
    <citation type="submission" date="2018-04" db="EMBL/GenBank/DDBJ databases">
        <title>Whole genome sequence comparison of clinical and drinking water Legionella pneumophila isolates associated with the Flint Water Crisis.</title>
        <authorList>
            <person name="Garner E."/>
            <person name="Brown C."/>
            <person name="Schwake O."/>
            <person name="Coil D."/>
            <person name="Jospin G."/>
            <person name="Eisen J."/>
            <person name="Edwards M."/>
            <person name="Pruden A."/>
        </authorList>
    </citation>
    <scope>NUCLEOTIDE SEQUENCE [LARGE SCALE GENOMIC DNA]</scope>
    <source>
        <strain evidence="3 4">Genessee03</strain>
    </source>
</reference>
<dbReference type="Proteomes" id="UP000251035">
    <property type="component" value="Unassembled WGS sequence"/>
</dbReference>
<feature type="domain" description="Integrase catalytic" evidence="2">
    <location>
        <begin position="144"/>
        <end position="340"/>
    </location>
</feature>
<name>A0ABX5JKR3_9GAMM</name>
<dbReference type="InterPro" id="IPR036397">
    <property type="entry name" value="RNaseH_sf"/>
</dbReference>
<evidence type="ECO:0000259" key="2">
    <source>
        <dbReference type="PROSITE" id="PS50994"/>
    </source>
</evidence>
<dbReference type="RefSeq" id="WP_108335321.1">
    <property type="nucleotide sequence ID" value="NZ_QCXM01000022.1"/>
</dbReference>
<comment type="caution">
    <text evidence="3">The sequence shown here is derived from an EMBL/GenBank/DDBJ whole genome shotgun (WGS) entry which is preliminary data.</text>
</comment>
<feature type="region of interest" description="Disordered" evidence="1">
    <location>
        <begin position="268"/>
        <end position="288"/>
    </location>
</feature>
<keyword evidence="4" id="KW-1185">Reference proteome</keyword>
<dbReference type="InterPro" id="IPR001584">
    <property type="entry name" value="Integrase_cat-core"/>
</dbReference>
<evidence type="ECO:0000313" key="4">
    <source>
        <dbReference type="Proteomes" id="UP000251035"/>
    </source>
</evidence>
<dbReference type="PANTHER" id="PTHR35004">
    <property type="entry name" value="TRANSPOSASE RV3428C-RELATED"/>
    <property type="match status" value="1"/>
</dbReference>
<protein>
    <recommendedName>
        <fullName evidence="2">Integrase catalytic domain-containing protein</fullName>
    </recommendedName>
</protein>
<dbReference type="PROSITE" id="PS50994">
    <property type="entry name" value="INTEGRASE"/>
    <property type="match status" value="1"/>
</dbReference>
<gene>
    <name evidence="3" type="ORF">DB745_13900</name>
</gene>
<dbReference type="InterPro" id="IPR012337">
    <property type="entry name" value="RNaseH-like_sf"/>
</dbReference>
<evidence type="ECO:0000256" key="1">
    <source>
        <dbReference type="SAM" id="MobiDB-lite"/>
    </source>
</evidence>
<sequence length="536" mass="61739">MYKIPLEILYRLDEKITNLPHNGKLRRELVHEVAECYQLSDSTVYRQLKKLMLHPNERSSRKDKGHARVIKDEDLHHYCQLIAAMKIRSMNSKKHLLSTAQCIKFIEEDGVVVKNITIKAPKNLLKVSTVNRYLNHYLISPDHVLTEPTVNHFEASYSNQCWQLDITPSELHRLPSQHPDDPRRVFSLSVIDDKSGLTYSRYYLAEGEDTLTVLDFLYHAFLKTTGDKPELYGLPDFIYTDNASFVKSKLFMRVMKMLGIQVLTHLPRGKGGRKTTSRAKGKSERHHRSIKSMVEPRYRFELPQDLNQANGCLEQFSVEMAHKKHRTQNLTRYQVWTANLAAHADLSVCSYEHYSLLLREPVERSVKADATVQLNGVHYQLSPQFAGEDVLLLVSLESDSIHIEYRDQEYGPFFPTEAPTPFGEYDHHKKSDKEQAADNVVELSKHITLRLPTYENQTKGAPLNINVNLLPGYIKKYDSPIEAKLALAKHIGKPLSLLTEKQKQFIDTLTQQTLEHDVLITQLNEYMALKLVAQKE</sequence>
<accession>A0ABX5JKR3</accession>
<proteinExistence type="predicted"/>
<organism evidence="3 4">
    <name type="scientific">Legionella taurinensis</name>
    <dbReference type="NCBI Taxonomy" id="70611"/>
    <lineage>
        <taxon>Bacteria</taxon>
        <taxon>Pseudomonadati</taxon>
        <taxon>Pseudomonadota</taxon>
        <taxon>Gammaproteobacteria</taxon>
        <taxon>Legionellales</taxon>
        <taxon>Legionellaceae</taxon>
        <taxon>Legionella</taxon>
    </lineage>
</organism>
<dbReference type="EMBL" id="QCXM01000022">
    <property type="protein sequence ID" value="PUT44493.1"/>
    <property type="molecule type" value="Genomic_DNA"/>
</dbReference>
<dbReference type="SUPFAM" id="SSF53098">
    <property type="entry name" value="Ribonuclease H-like"/>
    <property type="match status" value="1"/>
</dbReference>
<dbReference type="PANTHER" id="PTHR35004:SF7">
    <property type="entry name" value="INTEGRASE PROTEIN"/>
    <property type="match status" value="1"/>
</dbReference>
<dbReference type="Gene3D" id="3.30.420.10">
    <property type="entry name" value="Ribonuclease H-like superfamily/Ribonuclease H"/>
    <property type="match status" value="1"/>
</dbReference>
<evidence type="ECO:0000313" key="3">
    <source>
        <dbReference type="EMBL" id="PUT44493.1"/>
    </source>
</evidence>